<dbReference type="InterPro" id="IPR027417">
    <property type="entry name" value="P-loop_NTPase"/>
</dbReference>
<dbReference type="InterPro" id="IPR011042">
    <property type="entry name" value="6-blade_b-propeller_TolB-like"/>
</dbReference>
<dbReference type="SUPFAM" id="SSF52540">
    <property type="entry name" value="P-loop containing nucleoside triphosphate hydrolases"/>
    <property type="match status" value="1"/>
</dbReference>
<feature type="region of interest" description="Disordered" evidence="2">
    <location>
        <begin position="663"/>
        <end position="698"/>
    </location>
</feature>
<dbReference type="Proteomes" id="UP000507470">
    <property type="component" value="Unassembled WGS sequence"/>
</dbReference>
<keyword evidence="5" id="KW-1185">Reference proteome</keyword>
<feature type="domain" description="COR" evidence="3">
    <location>
        <begin position="945"/>
        <end position="1102"/>
    </location>
</feature>
<evidence type="ECO:0000259" key="3">
    <source>
        <dbReference type="Pfam" id="PF16095"/>
    </source>
</evidence>
<dbReference type="Pfam" id="PF08477">
    <property type="entry name" value="Roc"/>
    <property type="match status" value="1"/>
</dbReference>
<dbReference type="InterPro" id="IPR039788">
    <property type="entry name" value="NOL4/NOL4L"/>
</dbReference>
<protein>
    <recommendedName>
        <fullName evidence="3">COR domain-containing protein</fullName>
    </recommendedName>
</protein>
<reference evidence="4 5" key="1">
    <citation type="submission" date="2020-06" db="EMBL/GenBank/DDBJ databases">
        <authorList>
            <person name="Li R."/>
            <person name="Bekaert M."/>
        </authorList>
    </citation>
    <scope>NUCLEOTIDE SEQUENCE [LARGE SCALE GENOMIC DNA]</scope>
    <source>
        <strain evidence="5">wild</strain>
    </source>
</reference>
<accession>A0A6J8AQ98</accession>
<dbReference type="Pfam" id="PF16095">
    <property type="entry name" value="COR-A"/>
    <property type="match status" value="2"/>
</dbReference>
<evidence type="ECO:0000256" key="1">
    <source>
        <dbReference type="ARBA" id="ARBA00022737"/>
    </source>
</evidence>
<keyword evidence="1" id="KW-0677">Repeat</keyword>
<dbReference type="Gene3D" id="3.40.50.300">
    <property type="entry name" value="P-loop containing nucleotide triphosphate hydrolases"/>
    <property type="match status" value="1"/>
</dbReference>
<evidence type="ECO:0000313" key="4">
    <source>
        <dbReference type="EMBL" id="CAC5371919.1"/>
    </source>
</evidence>
<name>A0A6J8AQ98_MYTCO</name>
<dbReference type="InterPro" id="IPR032171">
    <property type="entry name" value="COR-A"/>
</dbReference>
<dbReference type="EMBL" id="CACVKT020001820">
    <property type="protein sequence ID" value="CAC5371919.1"/>
    <property type="molecule type" value="Genomic_DNA"/>
</dbReference>
<dbReference type="Gene3D" id="2.120.10.30">
    <property type="entry name" value="TolB, C-terminal domain"/>
    <property type="match status" value="1"/>
</dbReference>
<proteinExistence type="predicted"/>
<feature type="compositionally biased region" description="Acidic residues" evidence="2">
    <location>
        <begin position="666"/>
        <end position="675"/>
    </location>
</feature>
<dbReference type="PANTHER" id="PTHR12449">
    <property type="entry name" value="DEATH DOMAIN-CONTAINING PROTEIN"/>
    <property type="match status" value="1"/>
</dbReference>
<sequence length="1550" mass="178688">MNFKQDPWSKSGFDSIEEYIDFWINNVHCLANPTVGLSKRSIKEKLEPPIIIVGTGTDKIEPELLEEKKRQFKEKTKDHLRNQEKRKHITAFYFLSNLNSSDDIVDELRKKIFRDAKIVTTWEKAIPLVWTFLENEIEHLRQHKSILDFDYINNLASMFSINERENVVSFLNYQHEIGRLIFFETISDFIIIQPKWLADACKCFVTNKVVDDVDTSDDWKELQETGKVSPKLMFKLLQKVPDLRKSKKLRQYLLHIMTKFDIIIQPNITTENRDRRNKTSYYIPTNTIAIQLCNVNHDIGNICIQILKDLERKISIFKNQNNLLNLKYTIKFKCANGDPNNPKGRVTKEEVESSGDGQYVCLEHTHNNGNHSTEELKSTWFKYYLTCKDQNVNQIISAVDEDIHYTEKSSFKLKKERIYDIQTNSNGLLILADGKQDQILTCTLSGGNQKKIKLPGNPDSFAIIDNENIAVTLPYEEDIIFVDISKEIIVKNNTHGTMLRVIPDIKDKPPVKNVYQNNSSELVDSRTYVVYVIVCGVILNMVLIASVCRGIWKESRYLDEETKETYLNDIRSGEERHRHIRVAIIGEMGVGKTCLLRRLLKQSIDGVQSTDGVNIEISKCKIRLRDGQWESYKAKEHESVHANRLKRALAKLKGLEQNLTTNGCDFDADGDESDNQSDSSISGERLSDRDSIVVSSDQETGEIISETILSVSEQVGHSPVNASLKNGNGNKKSVNFEEQQTDIKKQMKKEIDTDRVMKSKDRLLHQTHKQLISNDDKVEYVDCDLWDFAGEKEYYATHQAFISSSCIFLLVADISRDIMNFKQDPWSKSGFDSIEEYIDFWINNVHCLANPTVGLSKRSIKEKLEPPIIIVGTGTDKIEPELLEEKKRQFKEKIKDHLRNQEKRKHITAFYFLSNLNSSDDIVDELRKKIFRDAKIVTTWEKAIPLVWTFLENEIEHLRQHKSILDFDYINNLASMFSINERENVVSFLNYQHEIGRLIFFETISDFIILQPKWLADACKCFVTNKVVDDVDTSDDWKELQETGKVSPKLMFKLLQKVPDLRKSKKLRQYLLHIMTKFDIIIQPNITTENRDRRNKTSYYIPSMIKNKASIEDVRIEHGLTVLTPWVLLEFEFLPLACFNQFFFDFVRKYTVCTKKQSDNVAFYHGMGVFCLHDVRKYEKLVLCFSANTIAIQLCNVNHDIGNICIQILKDLERKISIFKNQNNLLNLKYTIKIKCANGDPNNPKGRVTKEEVESSGDGQYVCLEHTHNNGNHSTEELKSTWFKYYLTCKDQNVNQIISAVDEDIHYTEKSSFKLKKERIYDIQTNSNGLLILADGKQDQILTCTLSGGNQKKIKLPGNPDSFAIIDNENIAVTLPYEEDIVFVDISKGDIVKTIHMGLCCTAIAYFNSKFIVCVDNTIKILDVDCKVQSTEPLRGFTTDGFSVGKNGKIYCTDYNKLICMDIHANILFTFTGVNTRRPRGVTTDDEGYILVAYDHSHNVHRVSPDGLRSKEIVRKLPKIDWSPFICFDSVTKSIIIGRKDKVIVYTRST</sequence>
<organism evidence="4 5">
    <name type="scientific">Mytilus coruscus</name>
    <name type="common">Sea mussel</name>
    <dbReference type="NCBI Taxonomy" id="42192"/>
    <lineage>
        <taxon>Eukaryota</taxon>
        <taxon>Metazoa</taxon>
        <taxon>Spiralia</taxon>
        <taxon>Lophotrochozoa</taxon>
        <taxon>Mollusca</taxon>
        <taxon>Bivalvia</taxon>
        <taxon>Autobranchia</taxon>
        <taxon>Pteriomorphia</taxon>
        <taxon>Mytilida</taxon>
        <taxon>Mytiloidea</taxon>
        <taxon>Mytilidae</taxon>
        <taxon>Mytilinae</taxon>
        <taxon>Mytilus</taxon>
    </lineage>
</organism>
<dbReference type="SUPFAM" id="SSF101898">
    <property type="entry name" value="NHL repeat"/>
    <property type="match status" value="1"/>
</dbReference>
<evidence type="ECO:0000313" key="5">
    <source>
        <dbReference type="Proteomes" id="UP000507470"/>
    </source>
</evidence>
<evidence type="ECO:0000256" key="2">
    <source>
        <dbReference type="SAM" id="MobiDB-lite"/>
    </source>
</evidence>
<dbReference type="OrthoDB" id="6075813at2759"/>
<dbReference type="Gene3D" id="3.30.70.1390">
    <property type="entry name" value="ROC domain from the Parkinson's disease-associated leucine-rich repeat kinase 2"/>
    <property type="match status" value="1"/>
</dbReference>
<dbReference type="Gene3D" id="1.10.10.10">
    <property type="entry name" value="Winged helix-like DNA-binding domain superfamily/Winged helix DNA-binding domain"/>
    <property type="match status" value="2"/>
</dbReference>
<gene>
    <name evidence="4" type="ORF">MCOR_10212</name>
</gene>
<dbReference type="InterPro" id="IPR036388">
    <property type="entry name" value="WH-like_DNA-bd_sf"/>
</dbReference>
<feature type="domain" description="COR" evidence="3">
    <location>
        <begin position="127"/>
        <end position="266"/>
    </location>
</feature>
<dbReference type="PANTHER" id="PTHR12449:SF18">
    <property type="entry name" value="DEATH DOMAIN-CONTAINING PROTEIN"/>
    <property type="match status" value="1"/>
</dbReference>